<gene>
    <name evidence="3" type="ORF">AAF454_10310</name>
</gene>
<organism evidence="3 4">
    <name type="scientific">Kurthia gibsonii</name>
    <dbReference type="NCBI Taxonomy" id="33946"/>
    <lineage>
        <taxon>Bacteria</taxon>
        <taxon>Bacillati</taxon>
        <taxon>Bacillota</taxon>
        <taxon>Bacilli</taxon>
        <taxon>Bacillales</taxon>
        <taxon>Caryophanaceae</taxon>
        <taxon>Kurthia</taxon>
    </lineage>
</organism>
<evidence type="ECO:0000259" key="2">
    <source>
        <dbReference type="Pfam" id="PF00582"/>
    </source>
</evidence>
<dbReference type="RefSeq" id="WP_068453110.1">
    <property type="nucleotide sequence ID" value="NZ_BJOB01000007.1"/>
</dbReference>
<dbReference type="GeneID" id="97820681"/>
<evidence type="ECO:0000313" key="3">
    <source>
        <dbReference type="EMBL" id="MEL5988790.1"/>
    </source>
</evidence>
<comment type="similarity">
    <text evidence="1">Belongs to the universal stress protein A family.</text>
</comment>
<dbReference type="Pfam" id="PF00582">
    <property type="entry name" value="Usp"/>
    <property type="match status" value="1"/>
</dbReference>
<feature type="domain" description="UspA" evidence="2">
    <location>
        <begin position="4"/>
        <end position="141"/>
    </location>
</feature>
<protein>
    <submittedName>
        <fullName evidence="3">Universal stress protein</fullName>
    </submittedName>
</protein>
<dbReference type="PANTHER" id="PTHR46268">
    <property type="entry name" value="STRESS RESPONSE PROTEIN NHAX"/>
    <property type="match status" value="1"/>
</dbReference>
<evidence type="ECO:0000313" key="4">
    <source>
        <dbReference type="Proteomes" id="UP001398420"/>
    </source>
</evidence>
<sequence>MFTKKVVVAYNDTDLSNDVLDYVHEILEMHAEIELNIVYAYEHPLENPSPFQRNYDDGAPEMLAYAEQIIQKAKNRFVDLPNHVEGFVYDTGPAAAILSHAHDHHADLIVIGNRGTRGLRELVSSVSRTIQTKSHIPVLTFPKFVQEEFEEEYHK</sequence>
<keyword evidence="4" id="KW-1185">Reference proteome</keyword>
<dbReference type="InterPro" id="IPR006016">
    <property type="entry name" value="UspA"/>
</dbReference>
<evidence type="ECO:0000256" key="1">
    <source>
        <dbReference type="ARBA" id="ARBA00008791"/>
    </source>
</evidence>
<reference evidence="3 4" key="1">
    <citation type="submission" date="2024-04" db="EMBL/GenBank/DDBJ databases">
        <authorList>
            <person name="Wu Y.S."/>
            <person name="Zhang L."/>
        </authorList>
    </citation>
    <scope>NUCLEOTIDE SEQUENCE [LARGE SCALE GENOMIC DNA]</scope>
    <source>
        <strain evidence="3 4">KG-01</strain>
    </source>
</reference>
<comment type="caution">
    <text evidence="3">The sequence shown here is derived from an EMBL/GenBank/DDBJ whole genome shotgun (WGS) entry which is preliminary data.</text>
</comment>
<dbReference type="SUPFAM" id="SSF52402">
    <property type="entry name" value="Adenine nucleotide alpha hydrolases-like"/>
    <property type="match status" value="1"/>
</dbReference>
<dbReference type="Gene3D" id="3.40.50.620">
    <property type="entry name" value="HUPs"/>
    <property type="match status" value="1"/>
</dbReference>
<dbReference type="CDD" id="cd00293">
    <property type="entry name" value="USP-like"/>
    <property type="match status" value="1"/>
</dbReference>
<dbReference type="PANTHER" id="PTHR46268:SF6">
    <property type="entry name" value="UNIVERSAL STRESS PROTEIN UP12"/>
    <property type="match status" value="1"/>
</dbReference>
<name>A0ABU9LLC2_9BACL</name>
<dbReference type="EMBL" id="JBCEWA010000007">
    <property type="protein sequence ID" value="MEL5988790.1"/>
    <property type="molecule type" value="Genomic_DNA"/>
</dbReference>
<accession>A0ABU9LLC2</accession>
<dbReference type="InterPro" id="IPR006015">
    <property type="entry name" value="Universal_stress_UspA"/>
</dbReference>
<dbReference type="PRINTS" id="PR01438">
    <property type="entry name" value="UNVRSLSTRESS"/>
</dbReference>
<dbReference type="Proteomes" id="UP001398420">
    <property type="component" value="Unassembled WGS sequence"/>
</dbReference>
<proteinExistence type="inferred from homology"/>
<dbReference type="InterPro" id="IPR014729">
    <property type="entry name" value="Rossmann-like_a/b/a_fold"/>
</dbReference>